<evidence type="ECO:0000256" key="1">
    <source>
        <dbReference type="SAM" id="MobiDB-lite"/>
    </source>
</evidence>
<evidence type="ECO:0000313" key="3">
    <source>
        <dbReference type="Proteomes" id="UP000799440"/>
    </source>
</evidence>
<accession>A0A6A6UW18</accession>
<name>A0A6A6UW18_9PLEO</name>
<proteinExistence type="predicted"/>
<reference evidence="2" key="1">
    <citation type="journal article" date="2020" name="Stud. Mycol.">
        <title>101 Dothideomycetes genomes: a test case for predicting lifestyles and emergence of pathogens.</title>
        <authorList>
            <person name="Haridas S."/>
            <person name="Albert R."/>
            <person name="Binder M."/>
            <person name="Bloem J."/>
            <person name="Labutti K."/>
            <person name="Salamov A."/>
            <person name="Andreopoulos B."/>
            <person name="Baker S."/>
            <person name="Barry K."/>
            <person name="Bills G."/>
            <person name="Bluhm B."/>
            <person name="Cannon C."/>
            <person name="Castanera R."/>
            <person name="Culley D."/>
            <person name="Daum C."/>
            <person name="Ezra D."/>
            <person name="Gonzalez J."/>
            <person name="Henrissat B."/>
            <person name="Kuo A."/>
            <person name="Liang C."/>
            <person name="Lipzen A."/>
            <person name="Lutzoni F."/>
            <person name="Magnuson J."/>
            <person name="Mondo S."/>
            <person name="Nolan M."/>
            <person name="Ohm R."/>
            <person name="Pangilinan J."/>
            <person name="Park H.-J."/>
            <person name="Ramirez L."/>
            <person name="Alfaro M."/>
            <person name="Sun H."/>
            <person name="Tritt A."/>
            <person name="Yoshinaga Y."/>
            <person name="Zwiers L.-H."/>
            <person name="Turgeon B."/>
            <person name="Goodwin S."/>
            <person name="Spatafora J."/>
            <person name="Crous P."/>
            <person name="Grigoriev I."/>
        </authorList>
    </citation>
    <scope>NUCLEOTIDE SEQUENCE</scope>
    <source>
        <strain evidence="2">CBS 119925</strain>
    </source>
</reference>
<organism evidence="2 3">
    <name type="scientific">Sporormia fimetaria CBS 119925</name>
    <dbReference type="NCBI Taxonomy" id="1340428"/>
    <lineage>
        <taxon>Eukaryota</taxon>
        <taxon>Fungi</taxon>
        <taxon>Dikarya</taxon>
        <taxon>Ascomycota</taxon>
        <taxon>Pezizomycotina</taxon>
        <taxon>Dothideomycetes</taxon>
        <taxon>Pleosporomycetidae</taxon>
        <taxon>Pleosporales</taxon>
        <taxon>Sporormiaceae</taxon>
        <taxon>Sporormia</taxon>
    </lineage>
</organism>
<keyword evidence="3" id="KW-1185">Reference proteome</keyword>
<feature type="compositionally biased region" description="Basic and acidic residues" evidence="1">
    <location>
        <begin position="171"/>
        <end position="185"/>
    </location>
</feature>
<protein>
    <submittedName>
        <fullName evidence="2">Uncharacterized protein</fullName>
    </submittedName>
</protein>
<feature type="region of interest" description="Disordered" evidence="1">
    <location>
        <begin position="219"/>
        <end position="245"/>
    </location>
</feature>
<dbReference type="Proteomes" id="UP000799440">
    <property type="component" value="Unassembled WGS sequence"/>
</dbReference>
<feature type="region of interest" description="Disordered" evidence="1">
    <location>
        <begin position="171"/>
        <end position="190"/>
    </location>
</feature>
<dbReference type="EMBL" id="MU006611">
    <property type="protein sequence ID" value="KAF2742335.1"/>
    <property type="molecule type" value="Genomic_DNA"/>
</dbReference>
<dbReference type="AlphaFoldDB" id="A0A6A6UW18"/>
<gene>
    <name evidence="2" type="ORF">M011DRAFT_512459</name>
</gene>
<sequence length="297" mass="33508">MDLYPDMDRYAPQPLLSGAVKSISLELTGTENFLERLILVWNPDNRSSTGKVCVGPLKEWRDLNVYAFLMEKTDSIEVWLKIDQDWVSCEGKNYIQQFARVDLTAPFKQSPLLPQDDCISLLLGGSARTLQGRFVCDQAAGGLGPLPPPRPPLDAATKELALRKYQKEVEKANEQVKTRSKQAEQKHKRRQGIISLHMSETSRRRHRNMRCHASLQALNGPARPSRDMRKQRRMPTGCPSTSPFSRSMWPVRATLGLKYAYAAKKTCAVKKTCAAKKTSTAKKYYAAKKTALQEIIL</sequence>
<evidence type="ECO:0000313" key="2">
    <source>
        <dbReference type="EMBL" id="KAF2742335.1"/>
    </source>
</evidence>